<evidence type="ECO:0000313" key="3">
    <source>
        <dbReference type="Proteomes" id="UP000028702"/>
    </source>
</evidence>
<dbReference type="STRING" id="1333998.M2A_0014"/>
<evidence type="ECO:0000313" key="2">
    <source>
        <dbReference type="EMBL" id="GAK46710.1"/>
    </source>
</evidence>
<gene>
    <name evidence="1" type="ORF">M2A_0014</name>
    <name evidence="2" type="ORF">M2A_3209</name>
</gene>
<comment type="caution">
    <text evidence="2">The sequence shown here is derived from an EMBL/GenBank/DDBJ whole genome shotgun (WGS) entry which is preliminary data.</text>
</comment>
<evidence type="ECO:0000313" key="1">
    <source>
        <dbReference type="EMBL" id="GAK43515.1"/>
    </source>
</evidence>
<sequence length="90" mass="10188">MPKSYLCEKERQELQAERVSENMTYLIEAQEAFSAGDRETGRAWLALAEIPAPALLALKRVEGADYIRARGLRTETAEAAYGKDWLDRDL</sequence>
<dbReference type="Proteomes" id="UP000028702">
    <property type="component" value="Unassembled WGS sequence"/>
</dbReference>
<accession>A0A081BF92</accession>
<dbReference type="EMBL" id="BBIO01000025">
    <property type="protein sequence ID" value="GAK46710.1"/>
    <property type="molecule type" value="Genomic_DNA"/>
</dbReference>
<dbReference type="RefSeq" id="WP_045441516.1">
    <property type="nucleotide sequence ID" value="NZ_BBIO01000001.1"/>
</dbReference>
<name>A0A081BF92_9HYPH</name>
<keyword evidence="3" id="KW-1185">Reference proteome</keyword>
<organism evidence="2 3">
    <name type="scientific">Tepidicaulis marinus</name>
    <dbReference type="NCBI Taxonomy" id="1333998"/>
    <lineage>
        <taxon>Bacteria</taxon>
        <taxon>Pseudomonadati</taxon>
        <taxon>Pseudomonadota</taxon>
        <taxon>Alphaproteobacteria</taxon>
        <taxon>Hyphomicrobiales</taxon>
        <taxon>Parvibaculaceae</taxon>
        <taxon>Tepidicaulis</taxon>
    </lineage>
</organism>
<reference evidence="2 3" key="1">
    <citation type="submission" date="2014-07" db="EMBL/GenBank/DDBJ databases">
        <title>Tepidicaulis marinum gen. nov., sp. nov., a novel marine bacterium denitrifying nitrate to nitrous oxide strictly under microaerobic conditions.</title>
        <authorList>
            <person name="Takeuchi M."/>
            <person name="Yamagishi T."/>
            <person name="Kamagata Y."/>
            <person name="Oshima K."/>
            <person name="Hattori M."/>
            <person name="Katayama T."/>
            <person name="Hanada S."/>
            <person name="Tamaki H."/>
            <person name="Marumo K."/>
            <person name="Maeda H."/>
            <person name="Nedachi M."/>
            <person name="Iwasaki W."/>
            <person name="Suwa Y."/>
            <person name="Sakata S."/>
        </authorList>
    </citation>
    <scope>NUCLEOTIDE SEQUENCE [LARGE SCALE GENOMIC DNA]</scope>
    <source>
        <strain evidence="2 3">MA2</strain>
    </source>
</reference>
<dbReference type="eggNOG" id="ENOG502ZIGD">
    <property type="taxonomic scope" value="Bacteria"/>
</dbReference>
<protein>
    <submittedName>
        <fullName evidence="1">Conserved protein</fullName>
    </submittedName>
</protein>
<dbReference type="AlphaFoldDB" id="A0A081BF92"/>
<proteinExistence type="predicted"/>
<dbReference type="EMBL" id="BBIO01000001">
    <property type="protein sequence ID" value="GAK43515.1"/>
    <property type="molecule type" value="Genomic_DNA"/>
</dbReference>